<comment type="function">
    <text evidence="10">Catalyzes the transfer of a two-carbon ketol group from a ketose donor to an aldose acceptor, via a covalent intermediate with the cofactor thiamine pyrophosphate.</text>
</comment>
<protein>
    <recommendedName>
        <fullName evidence="3 9">Transketolase</fullName>
        <ecNumber evidence="3 9">2.2.1.1</ecNumber>
    </recommendedName>
</protein>
<dbReference type="PANTHER" id="PTHR43522:SF2">
    <property type="entry name" value="TRANSKETOLASE 1-RELATED"/>
    <property type="match status" value="1"/>
</dbReference>
<dbReference type="InterPro" id="IPR009014">
    <property type="entry name" value="Transketo_C/PFOR_II"/>
</dbReference>
<keyword evidence="13" id="KW-1185">Reference proteome</keyword>
<dbReference type="InterPro" id="IPR005478">
    <property type="entry name" value="Transketolase_bac-like"/>
</dbReference>
<evidence type="ECO:0000256" key="8">
    <source>
        <dbReference type="ARBA" id="ARBA00049473"/>
    </source>
</evidence>
<dbReference type="Gene3D" id="3.40.50.970">
    <property type="match status" value="2"/>
</dbReference>
<dbReference type="EC" id="2.2.1.1" evidence="3 9"/>
<comment type="subunit">
    <text evidence="2 10">Homodimer.</text>
</comment>
<evidence type="ECO:0000256" key="6">
    <source>
        <dbReference type="ARBA" id="ARBA00022842"/>
    </source>
</evidence>
<evidence type="ECO:0000256" key="9">
    <source>
        <dbReference type="NCBIfam" id="TIGR00232"/>
    </source>
</evidence>
<dbReference type="SUPFAM" id="SSF52518">
    <property type="entry name" value="Thiamin diphosphate-binding fold (THDP-binding)"/>
    <property type="match status" value="2"/>
</dbReference>
<keyword evidence="10" id="KW-0106">Calcium</keyword>
<dbReference type="PROSITE" id="PS00801">
    <property type="entry name" value="TRANSKETOLASE_1"/>
    <property type="match status" value="1"/>
</dbReference>
<keyword evidence="6 10" id="KW-0460">Magnesium</keyword>
<comment type="catalytic activity">
    <reaction evidence="8 10">
        <text>D-sedoheptulose 7-phosphate + D-glyceraldehyde 3-phosphate = aldehydo-D-ribose 5-phosphate + D-xylulose 5-phosphate</text>
        <dbReference type="Rhea" id="RHEA:10508"/>
        <dbReference type="ChEBI" id="CHEBI:57483"/>
        <dbReference type="ChEBI" id="CHEBI:57737"/>
        <dbReference type="ChEBI" id="CHEBI:58273"/>
        <dbReference type="ChEBI" id="CHEBI:59776"/>
        <dbReference type="EC" id="2.2.1.1"/>
    </reaction>
</comment>
<comment type="similarity">
    <text evidence="1 10">Belongs to the transketolase family.</text>
</comment>
<evidence type="ECO:0000313" key="12">
    <source>
        <dbReference type="EMBL" id="GAA3369989.1"/>
    </source>
</evidence>
<keyword evidence="4 10" id="KW-0808">Transferase</keyword>
<dbReference type="Pfam" id="PF22613">
    <property type="entry name" value="Transketolase_C_1"/>
    <property type="match status" value="1"/>
</dbReference>
<dbReference type="InterPro" id="IPR020826">
    <property type="entry name" value="Transketolase_BS"/>
</dbReference>
<dbReference type="Proteomes" id="UP001499990">
    <property type="component" value="Unassembled WGS sequence"/>
</dbReference>
<dbReference type="InterPro" id="IPR049557">
    <property type="entry name" value="Transketolase_CS"/>
</dbReference>
<proteinExistence type="inferred from homology"/>
<dbReference type="SMART" id="SM00861">
    <property type="entry name" value="Transket_pyr"/>
    <property type="match status" value="1"/>
</dbReference>
<comment type="cofactor">
    <cofactor evidence="10">
        <name>Mg(2+)</name>
        <dbReference type="ChEBI" id="CHEBI:18420"/>
    </cofactor>
    <cofactor evidence="10">
        <name>Ca(2+)</name>
        <dbReference type="ChEBI" id="CHEBI:29108"/>
    </cofactor>
    <cofactor evidence="10">
        <name>Mn(2+)</name>
        <dbReference type="ChEBI" id="CHEBI:29035"/>
    </cofactor>
    <cofactor evidence="10">
        <name>Co(2+)</name>
        <dbReference type="ChEBI" id="CHEBI:48828"/>
    </cofactor>
    <text evidence="10">Binds 1 Mg(2+) ion per subunit. Can also utilize other divalent metal cations, such as Ca(2+), Mn(2+) and Co(2+).</text>
</comment>
<sequence>MSTKPTTTDLEWTQLDQRAVDTVRILAADAVQKVGNGHPGTAMSLAPAAYVLFQKLMRHDPADAKWAGRDRFVLSAGHSSLTLYIQLYLAGYGLELDDLKAFRTWDSKTPGHPEYGHTVGVETTTGPLGQGIANAVGMAMAARYERGLYDPEAAPGTSPFDHTIWAIAGDGCLQEGVSAEASSLAGHQKLGNLVLLWDDNHISIEGDTETAISENVMKRYEAYGWHVQRVDQLPNGDLDPVGLYNALQAAKEETGRPSFIAARSIIAWPAPHAQNTEAAHGSALGDEEVAATKRVLGFDPEKTFEVSDEVIAHTRRALDRGHDVRSEWNKAFDEWRTANPERAAEFDRIQAGELPAGWEEKLPVFEAGKGIATRAASGKVLQALGSVIPELWGGSADLAGSNNTTIDASSSFLPADNPLPEADPYGRTVHYGIREHAMGSTMNGIALHGNTRIYGGTFLVFSDYMRPPVRLAALMQVPVTYVWTHDSIGLGEDGPTHQPVEHLASLRAIPGLNIVRPADANETAIAWREILKRHDKKAPHGLALTRQGVPTYEWNEDAARGGYVLFEAEGGDARVVLIGTGSEVQLAVAAREQLQAEGIPTRVVSMPSVEWFEEQDQAYRDSVLPPSVKARVAVEAGIGLTWYRYVGEAGRVVSLEHFGASADGKVLFREFGFTADAVADAARESLAAAGR</sequence>
<accession>A0ABP6S7C6</accession>
<gene>
    <name evidence="12" type="primary">tkt</name>
    <name evidence="12" type="ORF">GCM10020367_14830</name>
</gene>
<dbReference type="NCBIfam" id="TIGR00232">
    <property type="entry name" value="tktlase_bact"/>
    <property type="match status" value="1"/>
</dbReference>
<dbReference type="RefSeq" id="WP_345035357.1">
    <property type="nucleotide sequence ID" value="NZ_BAAAYL010000001.1"/>
</dbReference>
<evidence type="ECO:0000259" key="11">
    <source>
        <dbReference type="SMART" id="SM00861"/>
    </source>
</evidence>
<dbReference type="InterPro" id="IPR055152">
    <property type="entry name" value="Transketolase-like_C_2"/>
</dbReference>
<evidence type="ECO:0000256" key="3">
    <source>
        <dbReference type="ARBA" id="ARBA00013152"/>
    </source>
</evidence>
<dbReference type="InterPro" id="IPR029061">
    <property type="entry name" value="THDP-binding"/>
</dbReference>
<evidence type="ECO:0000256" key="7">
    <source>
        <dbReference type="ARBA" id="ARBA00023052"/>
    </source>
</evidence>
<evidence type="ECO:0000256" key="2">
    <source>
        <dbReference type="ARBA" id="ARBA00011738"/>
    </source>
</evidence>
<dbReference type="PROSITE" id="PS00802">
    <property type="entry name" value="TRANSKETOLASE_2"/>
    <property type="match status" value="1"/>
</dbReference>
<organism evidence="12 13">
    <name type="scientific">Streptomyces sannanensis</name>
    <dbReference type="NCBI Taxonomy" id="285536"/>
    <lineage>
        <taxon>Bacteria</taxon>
        <taxon>Bacillati</taxon>
        <taxon>Actinomycetota</taxon>
        <taxon>Actinomycetes</taxon>
        <taxon>Kitasatosporales</taxon>
        <taxon>Streptomycetaceae</taxon>
        <taxon>Streptomyces</taxon>
    </lineage>
</organism>
<evidence type="ECO:0000256" key="4">
    <source>
        <dbReference type="ARBA" id="ARBA00022679"/>
    </source>
</evidence>
<evidence type="ECO:0000313" key="13">
    <source>
        <dbReference type="Proteomes" id="UP001499990"/>
    </source>
</evidence>
<dbReference type="Pfam" id="PF00456">
    <property type="entry name" value="Transketolase_N"/>
    <property type="match status" value="1"/>
</dbReference>
<dbReference type="PANTHER" id="PTHR43522">
    <property type="entry name" value="TRANSKETOLASE"/>
    <property type="match status" value="1"/>
</dbReference>
<dbReference type="InterPro" id="IPR033247">
    <property type="entry name" value="Transketolase_fam"/>
</dbReference>
<dbReference type="CDD" id="cd02012">
    <property type="entry name" value="TPP_TK"/>
    <property type="match status" value="1"/>
</dbReference>
<dbReference type="Gene3D" id="3.40.50.920">
    <property type="match status" value="1"/>
</dbReference>
<reference evidence="13" key="1">
    <citation type="journal article" date="2019" name="Int. J. Syst. Evol. Microbiol.">
        <title>The Global Catalogue of Microorganisms (GCM) 10K type strain sequencing project: providing services to taxonomists for standard genome sequencing and annotation.</title>
        <authorList>
            <consortium name="The Broad Institute Genomics Platform"/>
            <consortium name="The Broad Institute Genome Sequencing Center for Infectious Disease"/>
            <person name="Wu L."/>
            <person name="Ma J."/>
        </authorList>
    </citation>
    <scope>NUCLEOTIDE SEQUENCE [LARGE SCALE GENOMIC DNA]</scope>
    <source>
        <strain evidence="13">JCM 9651</strain>
    </source>
</reference>
<feature type="domain" description="Transketolase-like pyrimidine-binding" evidence="11">
    <location>
        <begin position="371"/>
        <end position="551"/>
    </location>
</feature>
<dbReference type="InterPro" id="IPR005475">
    <property type="entry name" value="Transketolase-like_Pyr-bd"/>
</dbReference>
<comment type="cofactor">
    <cofactor evidence="10">
        <name>thiamine diphosphate</name>
        <dbReference type="ChEBI" id="CHEBI:58937"/>
    </cofactor>
    <text evidence="10">Binds 1 thiamine pyrophosphate per subunit.</text>
</comment>
<evidence type="ECO:0000256" key="1">
    <source>
        <dbReference type="ARBA" id="ARBA00007131"/>
    </source>
</evidence>
<keyword evidence="7 10" id="KW-0786">Thiamine pyrophosphate</keyword>
<dbReference type="SUPFAM" id="SSF52922">
    <property type="entry name" value="TK C-terminal domain-like"/>
    <property type="match status" value="1"/>
</dbReference>
<keyword evidence="5 10" id="KW-0479">Metal-binding</keyword>
<dbReference type="EMBL" id="BAAAYL010000001">
    <property type="protein sequence ID" value="GAA3369989.1"/>
    <property type="molecule type" value="Genomic_DNA"/>
</dbReference>
<comment type="caution">
    <text evidence="12">The sequence shown here is derived from an EMBL/GenBank/DDBJ whole genome shotgun (WGS) entry which is preliminary data.</text>
</comment>
<dbReference type="Pfam" id="PF02779">
    <property type="entry name" value="Transket_pyr"/>
    <property type="match status" value="1"/>
</dbReference>
<dbReference type="CDD" id="cd07033">
    <property type="entry name" value="TPP_PYR_DXS_TK_like"/>
    <property type="match status" value="1"/>
</dbReference>
<dbReference type="InterPro" id="IPR005474">
    <property type="entry name" value="Transketolase_N"/>
</dbReference>
<evidence type="ECO:0000256" key="5">
    <source>
        <dbReference type="ARBA" id="ARBA00022723"/>
    </source>
</evidence>
<evidence type="ECO:0000256" key="10">
    <source>
        <dbReference type="RuleBase" id="RU004996"/>
    </source>
</evidence>
<name>A0ABP6S7C6_9ACTN</name>